<reference evidence="1 2" key="1">
    <citation type="submission" date="2023-02" db="EMBL/GenBank/DDBJ databases">
        <title>LHISI_Scaffold_Assembly.</title>
        <authorList>
            <person name="Stuart O.P."/>
            <person name="Cleave R."/>
            <person name="Magrath M.J.L."/>
            <person name="Mikheyev A.S."/>
        </authorList>
    </citation>
    <scope>NUCLEOTIDE SEQUENCE [LARGE SCALE GENOMIC DNA]</scope>
    <source>
        <strain evidence="1">Daus_M_001</strain>
        <tissue evidence="1">Leg muscle</tissue>
    </source>
</reference>
<accession>A0ABQ9GTS3</accession>
<evidence type="ECO:0008006" key="3">
    <source>
        <dbReference type="Google" id="ProtNLM"/>
    </source>
</evidence>
<name>A0ABQ9GTS3_9NEOP</name>
<organism evidence="1 2">
    <name type="scientific">Dryococelus australis</name>
    <dbReference type="NCBI Taxonomy" id="614101"/>
    <lineage>
        <taxon>Eukaryota</taxon>
        <taxon>Metazoa</taxon>
        <taxon>Ecdysozoa</taxon>
        <taxon>Arthropoda</taxon>
        <taxon>Hexapoda</taxon>
        <taxon>Insecta</taxon>
        <taxon>Pterygota</taxon>
        <taxon>Neoptera</taxon>
        <taxon>Polyneoptera</taxon>
        <taxon>Phasmatodea</taxon>
        <taxon>Verophasmatodea</taxon>
        <taxon>Anareolatae</taxon>
        <taxon>Phasmatidae</taxon>
        <taxon>Eurycanthinae</taxon>
        <taxon>Dryococelus</taxon>
    </lineage>
</organism>
<proteinExistence type="predicted"/>
<gene>
    <name evidence="1" type="ORF">PR048_023301</name>
</gene>
<comment type="caution">
    <text evidence="1">The sequence shown here is derived from an EMBL/GenBank/DDBJ whole genome shotgun (WGS) entry which is preliminary data.</text>
</comment>
<keyword evidence="2" id="KW-1185">Reference proteome</keyword>
<evidence type="ECO:0000313" key="1">
    <source>
        <dbReference type="EMBL" id="KAJ8875406.1"/>
    </source>
</evidence>
<dbReference type="Proteomes" id="UP001159363">
    <property type="component" value="Chromosome 8"/>
</dbReference>
<dbReference type="EMBL" id="JARBHB010000009">
    <property type="protein sequence ID" value="KAJ8875406.1"/>
    <property type="molecule type" value="Genomic_DNA"/>
</dbReference>
<evidence type="ECO:0000313" key="2">
    <source>
        <dbReference type="Proteomes" id="UP001159363"/>
    </source>
</evidence>
<protein>
    <recommendedName>
        <fullName evidence="3">Reverse transcriptase domain-containing protein</fullName>
    </recommendedName>
</protein>
<sequence>MTYDILTVLAKRDEYPVAKVCWATAGPTFGSTVGPTHGLPRDSDVVLVSLWSSDQVWEFQLGQFLVKWEPEMDYVVMNDQKYQWRCVKSGVPQGSLPGFLLFSPFINDVNKIVSFSNHHLNLYTDDLQVDAYTSIELTNTQLVRTKLPHCKSLKDPVHPYRFSSPRFYYPRPNALVQRFIKPVIDFWDVVYNNHRECPKRSNSFLVIAPKTLSTYRICLLPVPVFSYQSEHHPVNGRSNTHIKSLIPLSITNFCSDSFTMKKKKPTHEEPLQIALSTGDRRRTSGTIGTPKVLQVPDLQRRRSKSSLGGVEGEHRKGRFIMGGNEPMSGNVPFLCYNHFKPGVSLVHFRFLCACVGMQPGRQYITSDNRLKAHDVYPASSPVHAPSKDSLLSPLYVSGIAEQPVRASSCSYVRPRANVTRPSEAKTNARARAFSRDDPITPAAGAPFIYTTTFFCLPRNISVIQCLGQPGTTGEPAAFSCLFAVILKSGNKDTREHICNTGVWEESICVCARDARTTKPHPSQTPRCILECLINLPSNCVRYVPCFHITLGVFMKSRPHVPFHTISTQGGIVLPKTVHDKCRLHSPVYIRASDVSSLAAAPEEPVLLTTWQYVTRHWYSSQVCYWIRVV</sequence>